<dbReference type="SFLD" id="SFLDG01386">
    <property type="entry name" value="main_SPASM_domain-containing"/>
    <property type="match status" value="1"/>
</dbReference>
<feature type="binding site" evidence="12">
    <location>
        <position position="35"/>
    </location>
    <ligand>
        <name>S-adenosyl-L-methionine</name>
        <dbReference type="ChEBI" id="CHEBI:59789"/>
    </ligand>
</feature>
<keyword evidence="7 12" id="KW-0411">Iron-sulfur</keyword>
<feature type="binding site" evidence="12">
    <location>
        <position position="275"/>
    </location>
    <ligand>
        <name>[4Fe-4S] cluster</name>
        <dbReference type="ChEBI" id="CHEBI:49883"/>
        <label>2</label>
        <note>4Fe-4S-substrate</note>
    </ligand>
</feature>
<keyword evidence="3 12" id="KW-0949">S-adenosyl-L-methionine</keyword>
<keyword evidence="8 12" id="KW-0342">GTP-binding</keyword>
<dbReference type="EMBL" id="CP159307">
    <property type="protein sequence ID" value="XCH32617.1"/>
    <property type="molecule type" value="Genomic_DNA"/>
</dbReference>
<feature type="binding site" evidence="12">
    <location>
        <begin position="263"/>
        <end position="265"/>
    </location>
    <ligand>
        <name>GTP</name>
        <dbReference type="ChEBI" id="CHEBI:37565"/>
    </ligand>
</feature>
<dbReference type="InterPro" id="IPR007197">
    <property type="entry name" value="rSAM"/>
</dbReference>
<dbReference type="InterPro" id="IPR058240">
    <property type="entry name" value="rSAM_sf"/>
</dbReference>
<comment type="pathway">
    <text evidence="12">Cofactor biosynthesis; molybdopterin biosynthesis.</text>
</comment>
<dbReference type="GO" id="GO:0006777">
    <property type="term" value="P:Mo-molybdopterin cofactor biosynthetic process"/>
    <property type="evidence" value="ECO:0007669"/>
    <property type="project" value="UniProtKB-UniRule"/>
</dbReference>
<dbReference type="CDD" id="cd01335">
    <property type="entry name" value="Radical_SAM"/>
    <property type="match status" value="1"/>
</dbReference>
<evidence type="ECO:0000256" key="4">
    <source>
        <dbReference type="ARBA" id="ARBA00022723"/>
    </source>
</evidence>
<evidence type="ECO:0000256" key="7">
    <source>
        <dbReference type="ARBA" id="ARBA00023014"/>
    </source>
</evidence>
<feature type="binding site" evidence="12">
    <location>
        <position position="258"/>
    </location>
    <ligand>
        <name>[4Fe-4S] cluster</name>
        <dbReference type="ChEBI" id="CHEBI:49883"/>
        <label>2</label>
        <note>4Fe-4S-substrate</note>
    </ligand>
</feature>
<dbReference type="GO" id="GO:1904047">
    <property type="term" value="F:S-adenosyl-L-methionine binding"/>
    <property type="evidence" value="ECO:0007669"/>
    <property type="project" value="UniProtKB-UniRule"/>
</dbReference>
<evidence type="ECO:0000259" key="13">
    <source>
        <dbReference type="PROSITE" id="PS51918"/>
    </source>
</evidence>
<dbReference type="InterPro" id="IPR006638">
    <property type="entry name" value="Elp3/MiaA/NifB-like_rSAM"/>
</dbReference>
<comment type="catalytic activity">
    <reaction evidence="11 12">
        <text>GTP + AH2 + S-adenosyl-L-methionine = (8S)-3',8-cyclo-7,8-dihydroguanosine 5'-triphosphate + 5'-deoxyadenosine + L-methionine + A + H(+)</text>
        <dbReference type="Rhea" id="RHEA:49576"/>
        <dbReference type="ChEBI" id="CHEBI:13193"/>
        <dbReference type="ChEBI" id="CHEBI:15378"/>
        <dbReference type="ChEBI" id="CHEBI:17319"/>
        <dbReference type="ChEBI" id="CHEBI:17499"/>
        <dbReference type="ChEBI" id="CHEBI:37565"/>
        <dbReference type="ChEBI" id="CHEBI:57844"/>
        <dbReference type="ChEBI" id="CHEBI:59789"/>
        <dbReference type="ChEBI" id="CHEBI:131766"/>
        <dbReference type="EC" id="4.1.99.22"/>
    </reaction>
</comment>
<feature type="binding site" evidence="12">
    <location>
        <position position="29"/>
    </location>
    <ligand>
        <name>[4Fe-4S] cluster</name>
        <dbReference type="ChEBI" id="CHEBI:49883"/>
        <label>1</label>
        <note>4Fe-4S-S-AdoMet</note>
    </ligand>
</feature>
<accession>A0AAU8G800</accession>
<evidence type="ECO:0000256" key="10">
    <source>
        <dbReference type="ARBA" id="ARBA00023239"/>
    </source>
</evidence>
<dbReference type="SFLD" id="SFLDG01067">
    <property type="entry name" value="SPASM/twitch_domain_containing"/>
    <property type="match status" value="1"/>
</dbReference>
<dbReference type="GO" id="GO:0061798">
    <property type="term" value="F:GTP 3',8'-cyclase activity"/>
    <property type="evidence" value="ECO:0007669"/>
    <property type="project" value="UniProtKB-UniRule"/>
</dbReference>
<dbReference type="GO" id="GO:0061799">
    <property type="term" value="F:cyclic pyranopterin monophosphate synthase activity"/>
    <property type="evidence" value="ECO:0007669"/>
    <property type="project" value="TreeGrafter"/>
</dbReference>
<feature type="binding site" evidence="12">
    <location>
        <position position="71"/>
    </location>
    <ligand>
        <name>GTP</name>
        <dbReference type="ChEBI" id="CHEBI:37565"/>
    </ligand>
</feature>
<dbReference type="GO" id="GO:0005525">
    <property type="term" value="F:GTP binding"/>
    <property type="evidence" value="ECO:0007669"/>
    <property type="project" value="UniProtKB-UniRule"/>
</dbReference>
<evidence type="ECO:0000256" key="1">
    <source>
        <dbReference type="ARBA" id="ARBA00012167"/>
    </source>
</evidence>
<evidence type="ECO:0000256" key="12">
    <source>
        <dbReference type="HAMAP-Rule" id="MF_01225"/>
    </source>
</evidence>
<dbReference type="SFLD" id="SFLDS00029">
    <property type="entry name" value="Radical_SAM"/>
    <property type="match status" value="1"/>
</dbReference>
<reference evidence="14" key="1">
    <citation type="submission" date="2024-06" db="EMBL/GenBank/DDBJ databases">
        <title>A Novel Isolate, Dehalogenimonas sp. Strain 4OHTPN, Dechlorinates Aromatic 4 Hydroxy chlorothalonil by a Novel Reductive Dehalogenase.</title>
        <authorList>
            <person name="Liu G."/>
        </authorList>
    </citation>
    <scope>NUCLEOTIDE SEQUENCE</scope>
    <source>
        <strain evidence="14">4OHTPN</strain>
    </source>
</reference>
<dbReference type="GO" id="GO:0051539">
    <property type="term" value="F:4 iron, 4 sulfur cluster binding"/>
    <property type="evidence" value="ECO:0007669"/>
    <property type="project" value="UniProtKB-UniRule"/>
</dbReference>
<protein>
    <recommendedName>
        <fullName evidence="1 12">GTP 3',8-cyclase</fullName>
        <ecNumber evidence="1 12">4.1.99.22</ecNumber>
    </recommendedName>
    <alternativeName>
        <fullName evidence="12">Molybdenum cofactor biosynthesis protein A</fullName>
    </alternativeName>
</protein>
<feature type="domain" description="Radical SAM core" evidence="13">
    <location>
        <begin position="13"/>
        <end position="227"/>
    </location>
</feature>
<feature type="binding site" evidence="12">
    <location>
        <position position="163"/>
    </location>
    <ligand>
        <name>GTP</name>
        <dbReference type="ChEBI" id="CHEBI:37565"/>
    </ligand>
</feature>
<keyword evidence="4 12" id="KW-0479">Metal-binding</keyword>
<evidence type="ECO:0000256" key="3">
    <source>
        <dbReference type="ARBA" id="ARBA00022691"/>
    </source>
</evidence>
<dbReference type="Pfam" id="PF06463">
    <property type="entry name" value="Mob_synth_C"/>
    <property type="match status" value="1"/>
</dbReference>
<dbReference type="HAMAP" id="MF_01225_B">
    <property type="entry name" value="MoaA_B"/>
    <property type="match status" value="1"/>
</dbReference>
<name>A0AAU8G800_9CHLR</name>
<evidence type="ECO:0000256" key="2">
    <source>
        <dbReference type="ARBA" id="ARBA00022485"/>
    </source>
</evidence>
<dbReference type="CDD" id="cd21117">
    <property type="entry name" value="Twitch_MoaA"/>
    <property type="match status" value="1"/>
</dbReference>
<keyword evidence="2 12" id="KW-0004">4Fe-4S</keyword>
<dbReference type="SMART" id="SM00729">
    <property type="entry name" value="Elp3"/>
    <property type="match status" value="1"/>
</dbReference>
<feature type="binding site" evidence="12">
    <location>
        <position position="36"/>
    </location>
    <ligand>
        <name>[4Fe-4S] cluster</name>
        <dbReference type="ChEBI" id="CHEBI:49883"/>
        <label>1</label>
        <note>4Fe-4S-S-AdoMet</note>
    </ligand>
</feature>
<dbReference type="AlphaFoldDB" id="A0AAU8G800"/>
<dbReference type="InterPro" id="IPR040064">
    <property type="entry name" value="MoaA-like"/>
</dbReference>
<comment type="function">
    <text evidence="12">Catalyzes the cyclization of GTP to (8S)-3',8-cyclo-7,8-dihydroguanosine 5'-triphosphate.</text>
</comment>
<sequence length="329" mass="36262">MTEANCVAGTFDAFNRRVNYLRISVTDRCNLRCTYCGNGDITHLNHDDILRYEEIERVTKAAAALGVRHVRLSGGEPLVRPHLWNLIELLTPIPGIEDISLTTNGTLLKAQATKLRSAGLRRINVSLDSLRPGRFEQITGGDRLGDVLEGIEEANRVGLSPVKINMVVIPGVNDDEIEDFALMAKEEGWHVRFIEHMPFEGISRTPSMTVAEIKEKIESAVSDLWPCCLSGAGPASYFSFGEGQGTIGFIRPVSHRFCGQCNRLRLTADGKLRPCLLNDLEIDIKSALRSNASISDLKDLLKRAIIAKPERHHLEAAGVGGRQMRQIGG</sequence>
<feature type="binding site" evidence="12">
    <location>
        <position position="22"/>
    </location>
    <ligand>
        <name>GTP</name>
        <dbReference type="ChEBI" id="CHEBI:37565"/>
    </ligand>
</feature>
<organism evidence="14">
    <name type="scientific">Dehalogenimonas sp. 4OHTPN</name>
    <dbReference type="NCBI Taxonomy" id="3166643"/>
    <lineage>
        <taxon>Bacteria</taxon>
        <taxon>Bacillati</taxon>
        <taxon>Chloroflexota</taxon>
        <taxon>Dehalococcoidia</taxon>
        <taxon>Dehalococcoidales</taxon>
        <taxon>Dehalococcoidaceae</taxon>
        <taxon>Dehalogenimonas</taxon>
    </lineage>
</organism>
<feature type="binding site" evidence="12">
    <location>
        <position position="126"/>
    </location>
    <ligand>
        <name>S-adenosyl-L-methionine</name>
        <dbReference type="ChEBI" id="CHEBI:59789"/>
    </ligand>
</feature>
<dbReference type="NCBIfam" id="TIGR02666">
    <property type="entry name" value="moaA"/>
    <property type="match status" value="1"/>
</dbReference>
<dbReference type="EC" id="4.1.99.22" evidence="1 12"/>
<dbReference type="Pfam" id="PF04055">
    <property type="entry name" value="Radical_SAM"/>
    <property type="match status" value="1"/>
</dbReference>
<dbReference type="RefSeq" id="WP_353713890.1">
    <property type="nucleotide sequence ID" value="NZ_CP159307.1"/>
</dbReference>
<dbReference type="InterPro" id="IPR013483">
    <property type="entry name" value="MoaA"/>
</dbReference>
<dbReference type="PROSITE" id="PS01305">
    <property type="entry name" value="MOAA_NIFB_PQQE"/>
    <property type="match status" value="1"/>
</dbReference>
<dbReference type="InterPro" id="IPR013785">
    <property type="entry name" value="Aldolase_TIM"/>
</dbReference>
<gene>
    <name evidence="12 14" type="primary">moaA</name>
    <name evidence="14" type="ORF">ABV300_05450</name>
</gene>
<dbReference type="InterPro" id="IPR050105">
    <property type="entry name" value="MoCo_biosynth_MoaA/MoaC"/>
</dbReference>
<comment type="subunit">
    <text evidence="12">Monomer and homodimer.</text>
</comment>
<feature type="binding site" evidence="12">
    <location>
        <position position="102"/>
    </location>
    <ligand>
        <name>GTP</name>
        <dbReference type="ChEBI" id="CHEBI:37565"/>
    </ligand>
</feature>
<evidence type="ECO:0000256" key="5">
    <source>
        <dbReference type="ARBA" id="ARBA00022741"/>
    </source>
</evidence>
<evidence type="ECO:0000256" key="11">
    <source>
        <dbReference type="ARBA" id="ARBA00048697"/>
    </source>
</evidence>
<dbReference type="InterPro" id="IPR010505">
    <property type="entry name" value="MoaA_twitch"/>
</dbReference>
<dbReference type="InterPro" id="IPR000385">
    <property type="entry name" value="MoaA_NifB_PqqE_Fe-S-bd_CS"/>
</dbReference>
<evidence type="ECO:0000313" key="14">
    <source>
        <dbReference type="EMBL" id="XCH32617.1"/>
    </source>
</evidence>
<keyword evidence="6 12" id="KW-0408">Iron</keyword>
<feature type="binding site" evidence="12">
    <location>
        <position position="75"/>
    </location>
    <ligand>
        <name>S-adenosyl-L-methionine</name>
        <dbReference type="ChEBI" id="CHEBI:59789"/>
    </ligand>
</feature>
<feature type="binding site" evidence="12">
    <location>
        <position position="33"/>
    </location>
    <ligand>
        <name>[4Fe-4S] cluster</name>
        <dbReference type="ChEBI" id="CHEBI:49883"/>
        <label>1</label>
        <note>4Fe-4S-S-AdoMet</note>
    </ligand>
</feature>
<keyword evidence="10 12" id="KW-0456">Lyase</keyword>
<dbReference type="PROSITE" id="PS51918">
    <property type="entry name" value="RADICAL_SAM"/>
    <property type="match status" value="1"/>
</dbReference>
<evidence type="ECO:0000256" key="9">
    <source>
        <dbReference type="ARBA" id="ARBA00023150"/>
    </source>
</evidence>
<dbReference type="PANTHER" id="PTHR22960">
    <property type="entry name" value="MOLYBDOPTERIN COFACTOR SYNTHESIS PROTEIN A"/>
    <property type="match status" value="1"/>
</dbReference>
<comment type="similarity">
    <text evidence="12">Belongs to the radical SAM superfamily. MoaA family.</text>
</comment>
<proteinExistence type="inferred from homology"/>
<dbReference type="SFLD" id="SFLDG01383">
    <property type="entry name" value="cyclic_pyranopterin_phosphate"/>
    <property type="match status" value="1"/>
</dbReference>
<dbReference type="PANTHER" id="PTHR22960:SF0">
    <property type="entry name" value="MOLYBDENUM COFACTOR BIOSYNTHESIS PROTEIN 1"/>
    <property type="match status" value="1"/>
</dbReference>
<feature type="binding site" evidence="12">
    <location>
        <position position="197"/>
    </location>
    <ligand>
        <name>S-adenosyl-L-methionine</name>
        <dbReference type="ChEBI" id="CHEBI:59789"/>
    </ligand>
</feature>
<feature type="binding site" evidence="12">
    <location>
        <position position="261"/>
    </location>
    <ligand>
        <name>[4Fe-4S] cluster</name>
        <dbReference type="ChEBI" id="CHEBI:49883"/>
        <label>2</label>
        <note>4Fe-4S-substrate</note>
    </ligand>
</feature>
<keyword evidence="9 12" id="KW-0501">Molybdenum cofactor biosynthesis</keyword>
<evidence type="ECO:0000256" key="8">
    <source>
        <dbReference type="ARBA" id="ARBA00023134"/>
    </source>
</evidence>
<dbReference type="Gene3D" id="3.20.20.70">
    <property type="entry name" value="Aldolase class I"/>
    <property type="match status" value="1"/>
</dbReference>
<keyword evidence="5 12" id="KW-0547">Nucleotide-binding</keyword>
<comment type="cofactor">
    <cofactor evidence="12">
        <name>[4Fe-4S] cluster</name>
        <dbReference type="ChEBI" id="CHEBI:49883"/>
    </cofactor>
    <text evidence="12">Binds 2 [4Fe-4S] clusters. Binds 1 [4Fe-4S] cluster coordinated with 3 cysteines and an exchangeable S-adenosyl-L-methionine and 1 [4Fe-4S] cluster coordinated with 3 cysteines and the GTP-derived substrate.</text>
</comment>
<dbReference type="GO" id="GO:0046872">
    <property type="term" value="F:metal ion binding"/>
    <property type="evidence" value="ECO:0007669"/>
    <property type="project" value="UniProtKB-KW"/>
</dbReference>
<evidence type="ECO:0000256" key="6">
    <source>
        <dbReference type="ARBA" id="ARBA00023004"/>
    </source>
</evidence>
<dbReference type="SUPFAM" id="SSF102114">
    <property type="entry name" value="Radical SAM enzymes"/>
    <property type="match status" value="1"/>
</dbReference>
<dbReference type="NCBIfam" id="NF001199">
    <property type="entry name" value="PRK00164.2-1"/>
    <property type="match status" value="1"/>
</dbReference>